<evidence type="ECO:0000313" key="2">
    <source>
        <dbReference type="Proteomes" id="UP000221653"/>
    </source>
</evidence>
<dbReference type="Gene3D" id="3.40.50.720">
    <property type="entry name" value="NAD(P)-binding Rossmann-like Domain"/>
    <property type="match status" value="1"/>
</dbReference>
<comment type="caution">
    <text evidence="1">The sequence shown here is derived from an EMBL/GenBank/DDBJ whole genome shotgun (WGS) entry which is preliminary data.</text>
</comment>
<evidence type="ECO:0000313" key="1">
    <source>
        <dbReference type="EMBL" id="PFG27995.1"/>
    </source>
</evidence>
<proteinExistence type="predicted"/>
<dbReference type="Proteomes" id="UP000221653">
    <property type="component" value="Unassembled WGS sequence"/>
</dbReference>
<protein>
    <submittedName>
        <fullName evidence="1">Rossmann-like domain-containing protein</fullName>
    </submittedName>
</protein>
<gene>
    <name evidence="1" type="ORF">ATK06_1077</name>
</gene>
<sequence>MNIAVATSEHADGSLAETLADLLGHAGHDVHTIPVQELQHAEDLRHTQALILVTADAELPDVAAHISDLARPGLIVAHTSLWHSFQVLDDAEVAGALVGSLAPIGDDTWAIDGANELITTILELLVGELKCNFVELEPAERRIAVSRRVWHGLSRAVARRADPSVHVPALPWVGDLDVYVNSFPEGDHLVKDLTTLIGMVAAWNGDADAELWALGRDF</sequence>
<keyword evidence="2" id="KW-1185">Reference proteome</keyword>
<dbReference type="STRING" id="1724.GCA_001044175_02267"/>
<organism evidence="1 2">
    <name type="scientific">Corynebacterium renale</name>
    <dbReference type="NCBI Taxonomy" id="1724"/>
    <lineage>
        <taxon>Bacteria</taxon>
        <taxon>Bacillati</taxon>
        <taxon>Actinomycetota</taxon>
        <taxon>Actinomycetes</taxon>
        <taxon>Mycobacteriales</taxon>
        <taxon>Corynebacteriaceae</taxon>
        <taxon>Corynebacterium</taxon>
    </lineage>
</organism>
<dbReference type="AlphaFoldDB" id="A0A2A9DP93"/>
<reference evidence="1 2" key="1">
    <citation type="submission" date="2017-10" db="EMBL/GenBank/DDBJ databases">
        <title>Sequencing the genomes of 1000 actinobacteria strains.</title>
        <authorList>
            <person name="Klenk H.-P."/>
        </authorList>
    </citation>
    <scope>NUCLEOTIDE SEQUENCE [LARGE SCALE GENOMIC DNA]</scope>
    <source>
        <strain evidence="1 2">DSM 20688</strain>
    </source>
</reference>
<accession>A0A2A9DP93</accession>
<name>A0A2A9DP93_9CORY</name>
<dbReference type="EMBL" id="PDJF01000001">
    <property type="protein sequence ID" value="PFG27995.1"/>
    <property type="molecule type" value="Genomic_DNA"/>
</dbReference>